<sequence>MAQQNIGAELDLEKILRTLASLPSVPPVPQQDQTEAGRPSPDVNQSHSSTPTATSHIQAPPQDPRLTNRLVPSQRPVTSRPHSGAGPVIDSSAITEWKHGLRCVSKAAAQNSDFILTIQKLIKDQIHNVHNWERGRQSIIRDQTAKRESEKVARAAISLPGLLDNAPLLRTPAREEEELRQFDEKVYRAQEQMIISQTAELRRLGVPFFGTRPDLVLVSDAEAMKESEGKAGKITKKRLSILQKKMLQHLLDLYGE</sequence>
<dbReference type="Pfam" id="PF10454">
    <property type="entry name" value="DUF2458"/>
    <property type="match status" value="1"/>
</dbReference>
<feature type="compositionally biased region" description="Polar residues" evidence="1">
    <location>
        <begin position="42"/>
        <end position="57"/>
    </location>
</feature>
<dbReference type="Proteomes" id="UP000799444">
    <property type="component" value="Unassembled WGS sequence"/>
</dbReference>
<feature type="region of interest" description="Disordered" evidence="1">
    <location>
        <begin position="21"/>
        <end position="90"/>
    </location>
</feature>
<evidence type="ECO:0000313" key="3">
    <source>
        <dbReference type="Proteomes" id="UP000799444"/>
    </source>
</evidence>
<dbReference type="InterPro" id="IPR018858">
    <property type="entry name" value="DUF2458"/>
</dbReference>
<dbReference type="OrthoDB" id="5363415at2759"/>
<accession>A0A9P4QVP5</accession>
<proteinExistence type="predicted"/>
<dbReference type="AlphaFoldDB" id="A0A9P4QVP5"/>
<evidence type="ECO:0000313" key="2">
    <source>
        <dbReference type="EMBL" id="KAF2731801.1"/>
    </source>
</evidence>
<dbReference type="EMBL" id="ML996189">
    <property type="protein sequence ID" value="KAF2731801.1"/>
    <property type="molecule type" value="Genomic_DNA"/>
</dbReference>
<organism evidence="2 3">
    <name type="scientific">Polyplosphaeria fusca</name>
    <dbReference type="NCBI Taxonomy" id="682080"/>
    <lineage>
        <taxon>Eukaryota</taxon>
        <taxon>Fungi</taxon>
        <taxon>Dikarya</taxon>
        <taxon>Ascomycota</taxon>
        <taxon>Pezizomycotina</taxon>
        <taxon>Dothideomycetes</taxon>
        <taxon>Pleosporomycetidae</taxon>
        <taxon>Pleosporales</taxon>
        <taxon>Tetraplosphaeriaceae</taxon>
        <taxon>Polyplosphaeria</taxon>
    </lineage>
</organism>
<reference evidence="2" key="1">
    <citation type="journal article" date="2020" name="Stud. Mycol.">
        <title>101 Dothideomycetes genomes: a test case for predicting lifestyles and emergence of pathogens.</title>
        <authorList>
            <person name="Haridas S."/>
            <person name="Albert R."/>
            <person name="Binder M."/>
            <person name="Bloem J."/>
            <person name="Labutti K."/>
            <person name="Salamov A."/>
            <person name="Andreopoulos B."/>
            <person name="Baker S."/>
            <person name="Barry K."/>
            <person name="Bills G."/>
            <person name="Bluhm B."/>
            <person name="Cannon C."/>
            <person name="Castanera R."/>
            <person name="Culley D."/>
            <person name="Daum C."/>
            <person name="Ezra D."/>
            <person name="Gonzalez J."/>
            <person name="Henrissat B."/>
            <person name="Kuo A."/>
            <person name="Liang C."/>
            <person name="Lipzen A."/>
            <person name="Lutzoni F."/>
            <person name="Magnuson J."/>
            <person name="Mondo S."/>
            <person name="Nolan M."/>
            <person name="Ohm R."/>
            <person name="Pangilinan J."/>
            <person name="Park H.-J."/>
            <person name="Ramirez L."/>
            <person name="Alfaro M."/>
            <person name="Sun H."/>
            <person name="Tritt A."/>
            <person name="Yoshinaga Y."/>
            <person name="Zwiers L.-H."/>
            <person name="Turgeon B."/>
            <person name="Goodwin S."/>
            <person name="Spatafora J."/>
            <person name="Crous P."/>
            <person name="Grigoriev I."/>
        </authorList>
    </citation>
    <scope>NUCLEOTIDE SEQUENCE</scope>
    <source>
        <strain evidence="2">CBS 125425</strain>
    </source>
</reference>
<name>A0A9P4QVP5_9PLEO</name>
<keyword evidence="3" id="KW-1185">Reference proteome</keyword>
<comment type="caution">
    <text evidence="2">The sequence shown here is derived from an EMBL/GenBank/DDBJ whole genome shotgun (WGS) entry which is preliminary data.</text>
</comment>
<evidence type="ECO:0000256" key="1">
    <source>
        <dbReference type="SAM" id="MobiDB-lite"/>
    </source>
</evidence>
<gene>
    <name evidence="2" type="ORF">EJ04DRAFT_471375</name>
</gene>
<protein>
    <submittedName>
        <fullName evidence="2">Uncharacterized protein</fullName>
    </submittedName>
</protein>